<dbReference type="Gene3D" id="3.90.580.10">
    <property type="entry name" value="Zinc finger, CHC2-type domain"/>
    <property type="match status" value="1"/>
</dbReference>
<feature type="domain" description="DNA primase/helicase Gp4 N-terminal Bacteriophage T7-like" evidence="2">
    <location>
        <begin position="34"/>
        <end position="69"/>
    </location>
</feature>
<accession>A0ABW1W5C5</accession>
<keyword evidence="4" id="KW-1185">Reference proteome</keyword>
<proteinExistence type="predicted"/>
<evidence type="ECO:0000256" key="1">
    <source>
        <dbReference type="SAM" id="MobiDB-lite"/>
    </source>
</evidence>
<feature type="non-terminal residue" evidence="3">
    <location>
        <position position="193"/>
    </location>
</feature>
<evidence type="ECO:0000313" key="3">
    <source>
        <dbReference type="EMBL" id="MFC6379848.1"/>
    </source>
</evidence>
<dbReference type="Proteomes" id="UP001596230">
    <property type="component" value="Unassembled WGS sequence"/>
</dbReference>
<feature type="region of interest" description="Disordered" evidence="1">
    <location>
        <begin position="104"/>
        <end position="132"/>
    </location>
</feature>
<evidence type="ECO:0000259" key="2">
    <source>
        <dbReference type="SMART" id="SM00778"/>
    </source>
</evidence>
<evidence type="ECO:0000313" key="4">
    <source>
        <dbReference type="Proteomes" id="UP001596230"/>
    </source>
</evidence>
<organism evidence="3 4">
    <name type="scientific">Tatumella terrea</name>
    <dbReference type="NCBI Taxonomy" id="419007"/>
    <lineage>
        <taxon>Bacteria</taxon>
        <taxon>Pseudomonadati</taxon>
        <taxon>Pseudomonadota</taxon>
        <taxon>Gammaproteobacteria</taxon>
        <taxon>Enterobacterales</taxon>
        <taxon>Erwiniaceae</taxon>
        <taxon>Tatumella</taxon>
    </lineage>
</organism>
<dbReference type="SMART" id="SM00778">
    <property type="entry name" value="Prim_Zn_Ribbon"/>
    <property type="match status" value="1"/>
</dbReference>
<dbReference type="InterPro" id="IPR013237">
    <property type="entry name" value="Phage_T7_Gp4_N"/>
</dbReference>
<protein>
    <submittedName>
        <fullName evidence="3">Primase-helicase zinc-binding domain-containing protein</fullName>
    </submittedName>
</protein>
<dbReference type="SUPFAM" id="SSF57783">
    <property type="entry name" value="Zinc beta-ribbon"/>
    <property type="match status" value="1"/>
</dbReference>
<dbReference type="InterPro" id="IPR036977">
    <property type="entry name" value="DNA_primase_Znf_CHC2"/>
</dbReference>
<dbReference type="Pfam" id="PF08273">
    <property type="entry name" value="Zn_Ribbon_Prim"/>
    <property type="match status" value="1"/>
</dbReference>
<sequence>MRNIDLIREVTTEAANNWPYIMQSLNIAVPDNPRKHAPCPHCGGNDRFRFDDNGRGSFICNQCGAGDGLDLIRKVHQCDTTEAAKLVADVLNIDYRTAEADHKLASQRRDKLEKQRQSQAEEYRQRHDEAEAERRAQFDIRYQQLEGSATDGESQYLIAKCLDGVITRCLSDGSILLPLMDAGGNITAAQTIS</sequence>
<dbReference type="RefSeq" id="WP_385955877.1">
    <property type="nucleotide sequence ID" value="NZ_JBHSUB010000031.1"/>
</dbReference>
<gene>
    <name evidence="3" type="ORF">ACFP9W_17495</name>
</gene>
<dbReference type="EMBL" id="JBHSUB010000031">
    <property type="protein sequence ID" value="MFC6379848.1"/>
    <property type="molecule type" value="Genomic_DNA"/>
</dbReference>
<reference evidence="4" key="1">
    <citation type="journal article" date="2019" name="Int. J. Syst. Evol. Microbiol.">
        <title>The Global Catalogue of Microorganisms (GCM) 10K type strain sequencing project: providing services to taxonomists for standard genome sequencing and annotation.</title>
        <authorList>
            <consortium name="The Broad Institute Genomics Platform"/>
            <consortium name="The Broad Institute Genome Sequencing Center for Infectious Disease"/>
            <person name="Wu L."/>
            <person name="Ma J."/>
        </authorList>
    </citation>
    <scope>NUCLEOTIDE SEQUENCE [LARGE SCALE GENOMIC DNA]</scope>
    <source>
        <strain evidence="4">CGMCC 1.18518</strain>
    </source>
</reference>
<comment type="caution">
    <text evidence="3">The sequence shown here is derived from an EMBL/GenBank/DDBJ whole genome shotgun (WGS) entry which is preliminary data.</text>
</comment>
<name>A0ABW1W5C5_9GAMM</name>